<evidence type="ECO:0000256" key="1">
    <source>
        <dbReference type="ARBA" id="ARBA00004236"/>
    </source>
</evidence>
<evidence type="ECO:0000256" key="2">
    <source>
        <dbReference type="ARBA" id="ARBA00009852"/>
    </source>
</evidence>
<comment type="subcellular location">
    <subcellularLocation>
        <location evidence="1">Cell membrane</location>
    </subcellularLocation>
</comment>
<dbReference type="SUPFAM" id="SSF101898">
    <property type="entry name" value="NHL repeat"/>
    <property type="match status" value="1"/>
</dbReference>
<evidence type="ECO:0000313" key="5">
    <source>
        <dbReference type="EMBL" id="NDV63448.1"/>
    </source>
</evidence>
<accession>A0A6B2M3A6</accession>
<organism evidence="5 6">
    <name type="scientific">Oceanipulchritudo coccoides</name>
    <dbReference type="NCBI Taxonomy" id="2706888"/>
    <lineage>
        <taxon>Bacteria</taxon>
        <taxon>Pseudomonadati</taxon>
        <taxon>Verrucomicrobiota</taxon>
        <taxon>Opitutia</taxon>
        <taxon>Puniceicoccales</taxon>
        <taxon>Oceanipulchritudinaceae</taxon>
        <taxon>Oceanipulchritudo</taxon>
    </lineage>
</organism>
<evidence type="ECO:0008006" key="7">
    <source>
        <dbReference type="Google" id="ProtNLM"/>
    </source>
</evidence>
<reference evidence="5 6" key="1">
    <citation type="submission" date="2020-02" db="EMBL/GenBank/DDBJ databases">
        <title>Albibacoteraceae fam. nov., the first described family within the subdivision 4 Verrucomicrobia.</title>
        <authorList>
            <person name="Xi F."/>
        </authorList>
    </citation>
    <scope>NUCLEOTIDE SEQUENCE [LARGE SCALE GENOMIC DNA]</scope>
    <source>
        <strain evidence="5 6">CK1056</strain>
    </source>
</reference>
<dbReference type="Pfam" id="PF06977">
    <property type="entry name" value="SdiA-regulated"/>
    <property type="match status" value="1"/>
</dbReference>
<sequence length="307" mass="34244">MMFRIHFLLCLGVCFFTGCRPFGKATTGSIIPDLELVSVYPVESPTLLEPSGMTLHDGRLYAVADKVNNQIFRVELEGNVARLVPHIQFSPPDRRTMDWEGITSDPGGSFYLISEERGRLLRVTADGTAVWITPDLRNKGRSLGLFAKSNAGFEGVAWLGPNHWIGAAEREKRGLVEWSGLDSSLEIEAQLHMESPYKGALPLMRLPDFSGLHADNSNLYALFRNAHLVVQLEKRDGVWEETAAWGFENIETDPRWAYRSQTYGQAEGLVVDGSDVFLILDNNRGGKQSDPADRRPLLIHARIPDGH</sequence>
<dbReference type="Proteomes" id="UP000478417">
    <property type="component" value="Unassembled WGS sequence"/>
</dbReference>
<dbReference type="GO" id="GO:0005886">
    <property type="term" value="C:plasma membrane"/>
    <property type="evidence" value="ECO:0007669"/>
    <property type="project" value="UniProtKB-SubCell"/>
</dbReference>
<keyword evidence="3" id="KW-1003">Cell membrane</keyword>
<keyword evidence="6" id="KW-1185">Reference proteome</keyword>
<gene>
    <name evidence="5" type="ORF">G0Q06_13365</name>
</gene>
<dbReference type="EMBL" id="JAAGNX010000003">
    <property type="protein sequence ID" value="NDV63448.1"/>
    <property type="molecule type" value="Genomic_DNA"/>
</dbReference>
<dbReference type="Gene3D" id="2.120.10.30">
    <property type="entry name" value="TolB, C-terminal domain"/>
    <property type="match status" value="1"/>
</dbReference>
<proteinExistence type="inferred from homology"/>
<evidence type="ECO:0000256" key="4">
    <source>
        <dbReference type="ARBA" id="ARBA00023136"/>
    </source>
</evidence>
<dbReference type="RefSeq" id="WP_163967021.1">
    <property type="nucleotide sequence ID" value="NZ_JAAGNX010000003.1"/>
</dbReference>
<dbReference type="PROSITE" id="PS51257">
    <property type="entry name" value="PROKAR_LIPOPROTEIN"/>
    <property type="match status" value="1"/>
</dbReference>
<comment type="similarity">
    <text evidence="2">Belongs to the YjiK family.</text>
</comment>
<dbReference type="InterPro" id="IPR011042">
    <property type="entry name" value="6-blade_b-propeller_TolB-like"/>
</dbReference>
<name>A0A6B2M3A6_9BACT</name>
<dbReference type="InterPro" id="IPR009722">
    <property type="entry name" value="YjiK/CarP"/>
</dbReference>
<protein>
    <recommendedName>
        <fullName evidence="7">Phytase-like domain-containing protein</fullName>
    </recommendedName>
</protein>
<comment type="caution">
    <text evidence="5">The sequence shown here is derived from an EMBL/GenBank/DDBJ whole genome shotgun (WGS) entry which is preliminary data.</text>
</comment>
<keyword evidence="4" id="KW-0472">Membrane</keyword>
<dbReference type="AlphaFoldDB" id="A0A6B2M3A6"/>
<evidence type="ECO:0000313" key="6">
    <source>
        <dbReference type="Proteomes" id="UP000478417"/>
    </source>
</evidence>
<evidence type="ECO:0000256" key="3">
    <source>
        <dbReference type="ARBA" id="ARBA00022475"/>
    </source>
</evidence>